<dbReference type="InterPro" id="IPR036291">
    <property type="entry name" value="NAD(P)-bd_dom_sf"/>
</dbReference>
<proteinExistence type="inferred from homology"/>
<evidence type="ECO:0000256" key="2">
    <source>
        <dbReference type="ARBA" id="ARBA00023002"/>
    </source>
</evidence>
<keyword evidence="2" id="KW-0560">Oxidoreductase</keyword>
<dbReference type="CDD" id="cd05233">
    <property type="entry name" value="SDR_c"/>
    <property type="match status" value="1"/>
</dbReference>
<sequence>MTNDVGNTGLDLSGRIAVVTGAAGGIGWTTCLTLAQAGAAVVALARRVAEAPGPGHVMPVGDGEIWTAEADVTDTASVARAVDAAMLRYGRIDGLFANAGVLYPGETVTGDDQHWHETIAVNLTGVWNTVRAVAPAIRAGGEGGSIVINSSVNGERAAAGWSAYSASKFGVVGLAGSLAQELGPERIRVNCVLPTSVDTPMINNPAHTARMGGEAQQALYRSAHALPTGWIEAQDVADAVLWLMSDRSRYVTGASLPIDAGYLVKAPGSHDLGDDSLGADVGLLT</sequence>
<dbReference type="AlphaFoldDB" id="A0A8I0K2X4"/>
<dbReference type="FunFam" id="3.40.50.720:FF:000084">
    <property type="entry name" value="Short-chain dehydrogenase reductase"/>
    <property type="match status" value="1"/>
</dbReference>
<dbReference type="RefSeq" id="WP_187769303.1">
    <property type="nucleotide sequence ID" value="NZ_JACTVM010000002.1"/>
</dbReference>
<organism evidence="3 4">
    <name type="scientific">Aeromicrobium senzhongii</name>
    <dbReference type="NCBI Taxonomy" id="2663859"/>
    <lineage>
        <taxon>Bacteria</taxon>
        <taxon>Bacillati</taxon>
        <taxon>Actinomycetota</taxon>
        <taxon>Actinomycetes</taxon>
        <taxon>Propionibacteriales</taxon>
        <taxon>Nocardioidaceae</taxon>
        <taxon>Aeromicrobium</taxon>
    </lineage>
</organism>
<dbReference type="Gene3D" id="3.40.50.720">
    <property type="entry name" value="NAD(P)-binding Rossmann-like Domain"/>
    <property type="match status" value="1"/>
</dbReference>
<comment type="similarity">
    <text evidence="1">Belongs to the short-chain dehydrogenases/reductases (SDR) family.</text>
</comment>
<dbReference type="Proteomes" id="UP000620591">
    <property type="component" value="Unassembled WGS sequence"/>
</dbReference>
<comment type="caution">
    <text evidence="3">The sequence shown here is derived from an EMBL/GenBank/DDBJ whole genome shotgun (WGS) entry which is preliminary data.</text>
</comment>
<dbReference type="PRINTS" id="PR00081">
    <property type="entry name" value="GDHRDH"/>
</dbReference>
<dbReference type="PRINTS" id="PR00080">
    <property type="entry name" value="SDRFAMILY"/>
</dbReference>
<dbReference type="InterPro" id="IPR002347">
    <property type="entry name" value="SDR_fam"/>
</dbReference>
<dbReference type="GO" id="GO:0016491">
    <property type="term" value="F:oxidoreductase activity"/>
    <property type="evidence" value="ECO:0007669"/>
    <property type="project" value="UniProtKB-KW"/>
</dbReference>
<protein>
    <submittedName>
        <fullName evidence="3">SDR family oxidoreductase</fullName>
    </submittedName>
</protein>
<evidence type="ECO:0000313" key="4">
    <source>
        <dbReference type="Proteomes" id="UP000620591"/>
    </source>
</evidence>
<accession>A0A8I0K2X4</accession>
<dbReference type="SUPFAM" id="SSF51735">
    <property type="entry name" value="NAD(P)-binding Rossmann-fold domains"/>
    <property type="match status" value="1"/>
</dbReference>
<reference evidence="3" key="1">
    <citation type="submission" date="2020-09" db="EMBL/GenBank/DDBJ databases">
        <title>Novel species in genus Aeromicrobium.</title>
        <authorList>
            <person name="Zhang G."/>
        </authorList>
    </citation>
    <scope>NUCLEOTIDE SEQUENCE</scope>
    <source>
        <strain evidence="3">Zg-636</strain>
    </source>
</reference>
<dbReference type="Pfam" id="PF13561">
    <property type="entry name" value="adh_short_C2"/>
    <property type="match status" value="1"/>
</dbReference>
<dbReference type="PANTHER" id="PTHR24321:SF8">
    <property type="entry name" value="ESTRADIOL 17-BETA-DEHYDROGENASE 8-RELATED"/>
    <property type="match status" value="1"/>
</dbReference>
<name>A0A8I0K2X4_9ACTN</name>
<dbReference type="EMBL" id="JACTVM010000002">
    <property type="protein sequence ID" value="MBC9226450.1"/>
    <property type="molecule type" value="Genomic_DNA"/>
</dbReference>
<evidence type="ECO:0000256" key="1">
    <source>
        <dbReference type="ARBA" id="ARBA00006484"/>
    </source>
</evidence>
<evidence type="ECO:0000313" key="3">
    <source>
        <dbReference type="EMBL" id="MBC9226450.1"/>
    </source>
</evidence>
<dbReference type="PROSITE" id="PS00061">
    <property type="entry name" value="ADH_SHORT"/>
    <property type="match status" value="1"/>
</dbReference>
<dbReference type="PANTHER" id="PTHR24321">
    <property type="entry name" value="DEHYDROGENASES, SHORT CHAIN"/>
    <property type="match status" value="1"/>
</dbReference>
<dbReference type="InterPro" id="IPR020904">
    <property type="entry name" value="Sc_DH/Rdtase_CS"/>
</dbReference>
<gene>
    <name evidence="3" type="ORF">IBG24_08985</name>
</gene>